<comment type="caution">
    <text evidence="2">The sequence shown here is derived from an EMBL/GenBank/DDBJ whole genome shotgun (WGS) entry which is preliminary data.</text>
</comment>
<dbReference type="VEuPathDB" id="FungiDB:EYZ11_004616"/>
<dbReference type="AlphaFoldDB" id="A0A4S3JKH7"/>
<organism evidence="2 3">
    <name type="scientific">Aspergillus tanneri</name>
    <dbReference type="NCBI Taxonomy" id="1220188"/>
    <lineage>
        <taxon>Eukaryota</taxon>
        <taxon>Fungi</taxon>
        <taxon>Dikarya</taxon>
        <taxon>Ascomycota</taxon>
        <taxon>Pezizomycotina</taxon>
        <taxon>Eurotiomycetes</taxon>
        <taxon>Eurotiomycetidae</taxon>
        <taxon>Eurotiales</taxon>
        <taxon>Aspergillaceae</taxon>
        <taxon>Aspergillus</taxon>
        <taxon>Aspergillus subgen. Circumdati</taxon>
    </lineage>
</organism>
<evidence type="ECO:0000313" key="3">
    <source>
        <dbReference type="Proteomes" id="UP000308092"/>
    </source>
</evidence>
<evidence type="ECO:0000313" key="1">
    <source>
        <dbReference type="EMBL" id="KAA8645039.1"/>
    </source>
</evidence>
<dbReference type="Proteomes" id="UP000308092">
    <property type="component" value="Unassembled WGS sequence"/>
</dbReference>
<protein>
    <submittedName>
        <fullName evidence="2">Uncharacterized protein</fullName>
    </submittedName>
</protein>
<dbReference type="EMBL" id="QUQM01000006">
    <property type="protein sequence ID" value="KAA8645039.1"/>
    <property type="molecule type" value="Genomic_DNA"/>
</dbReference>
<sequence length="69" mass="8275">MVKQRTSTTSYPRQATPARYLRREKLQHLLERLFPTHPDLNFHIRVDEDIWSFDAPHKVSEEQLKEASE</sequence>
<proteinExistence type="predicted"/>
<evidence type="ECO:0000313" key="2">
    <source>
        <dbReference type="EMBL" id="THC95885.1"/>
    </source>
</evidence>
<dbReference type="RefSeq" id="XP_033424400.1">
    <property type="nucleotide sequence ID" value="XM_033573848.1"/>
</dbReference>
<keyword evidence="3" id="KW-1185">Reference proteome</keyword>
<reference evidence="2 3" key="1">
    <citation type="submission" date="2019-03" db="EMBL/GenBank/DDBJ databases">
        <title>The genome sequence of a newly discovered highly antifungal drug resistant Aspergillus species, Aspergillus tanneri NIH 1004.</title>
        <authorList>
            <person name="Mounaud S."/>
            <person name="Singh I."/>
            <person name="Joardar V."/>
            <person name="Pakala S."/>
            <person name="Pakala S."/>
            <person name="Venepally P."/>
            <person name="Hoover J."/>
            <person name="Nierman W."/>
            <person name="Chung J."/>
            <person name="Losada L."/>
        </authorList>
    </citation>
    <scope>NUCLEOTIDE SEQUENCE [LARGE SCALE GENOMIC DNA]</scope>
    <source>
        <strain evidence="2 3">NIH1004</strain>
    </source>
</reference>
<dbReference type="OrthoDB" id="4293678at2759"/>
<reference evidence="1 4" key="2">
    <citation type="submission" date="2019-08" db="EMBL/GenBank/DDBJ databases">
        <title>The genome sequence of a newly discovered highly antifungal drug resistant Aspergillus species, Aspergillus tanneri NIH 1004.</title>
        <authorList>
            <person name="Mounaud S."/>
            <person name="Singh I."/>
            <person name="Joardar V."/>
            <person name="Pakala S."/>
            <person name="Pakala S."/>
            <person name="Venepally P."/>
            <person name="Chung J.K."/>
            <person name="Losada L."/>
            <person name="Nierman W.C."/>
        </authorList>
    </citation>
    <scope>NUCLEOTIDE SEQUENCE [LARGE SCALE GENOMIC DNA]</scope>
    <source>
        <strain evidence="1 4">NIH1004</strain>
    </source>
</reference>
<dbReference type="Proteomes" id="UP000324241">
    <property type="component" value="Unassembled WGS sequence"/>
</dbReference>
<accession>A0A4S3JKH7</accession>
<name>A0A4S3JKH7_9EURO</name>
<evidence type="ECO:0000313" key="4">
    <source>
        <dbReference type="Proteomes" id="UP000324241"/>
    </source>
</evidence>
<dbReference type="EMBL" id="SOSA01000137">
    <property type="protein sequence ID" value="THC95885.1"/>
    <property type="molecule type" value="Genomic_DNA"/>
</dbReference>
<dbReference type="GeneID" id="54331952"/>
<gene>
    <name evidence="1" type="ORF">ATNIH1004_009250</name>
    <name evidence="2" type="ORF">EYZ11_004616</name>
</gene>